<reference evidence="1 2" key="1">
    <citation type="journal article" date="2018" name="Front. Plant Sci.">
        <title>Red Clover (Trifolium pratense) and Zigzag Clover (T. medium) - A Picture of Genomic Similarities and Differences.</title>
        <authorList>
            <person name="Dluhosova J."/>
            <person name="Istvanek J."/>
            <person name="Nedelnik J."/>
            <person name="Repkova J."/>
        </authorList>
    </citation>
    <scope>NUCLEOTIDE SEQUENCE [LARGE SCALE GENOMIC DNA]</scope>
    <source>
        <strain evidence="2">cv. 10/8</strain>
        <tissue evidence="1">Leaf</tissue>
    </source>
</reference>
<evidence type="ECO:0000313" key="1">
    <source>
        <dbReference type="EMBL" id="MCI38779.1"/>
    </source>
</evidence>
<comment type="caution">
    <text evidence="1">The sequence shown here is derived from an EMBL/GenBank/DDBJ whole genome shotgun (WGS) entry which is preliminary data.</text>
</comment>
<organism evidence="1 2">
    <name type="scientific">Trifolium medium</name>
    <dbReference type="NCBI Taxonomy" id="97028"/>
    <lineage>
        <taxon>Eukaryota</taxon>
        <taxon>Viridiplantae</taxon>
        <taxon>Streptophyta</taxon>
        <taxon>Embryophyta</taxon>
        <taxon>Tracheophyta</taxon>
        <taxon>Spermatophyta</taxon>
        <taxon>Magnoliopsida</taxon>
        <taxon>eudicotyledons</taxon>
        <taxon>Gunneridae</taxon>
        <taxon>Pentapetalae</taxon>
        <taxon>rosids</taxon>
        <taxon>fabids</taxon>
        <taxon>Fabales</taxon>
        <taxon>Fabaceae</taxon>
        <taxon>Papilionoideae</taxon>
        <taxon>50 kb inversion clade</taxon>
        <taxon>NPAAA clade</taxon>
        <taxon>Hologalegina</taxon>
        <taxon>IRL clade</taxon>
        <taxon>Trifolieae</taxon>
        <taxon>Trifolium</taxon>
    </lineage>
</organism>
<dbReference type="EMBL" id="LXQA010259698">
    <property type="protein sequence ID" value="MCI38779.1"/>
    <property type="molecule type" value="Genomic_DNA"/>
</dbReference>
<proteinExistence type="predicted"/>
<feature type="non-terminal residue" evidence="1">
    <location>
        <position position="1"/>
    </location>
</feature>
<accession>A0A392RR31</accession>
<protein>
    <submittedName>
        <fullName evidence="1">Uncharacterized protein</fullName>
    </submittedName>
</protein>
<dbReference type="Proteomes" id="UP000265520">
    <property type="component" value="Unassembled WGS sequence"/>
</dbReference>
<name>A0A392RR31_9FABA</name>
<sequence>LTQERDDAIAISSGLAEEKAALEKEVEKLQVSVGTQYDEGFSFALDRVRVLFPDLDQQRLCEADAMKKIEDGKLMDDTPPAK</sequence>
<evidence type="ECO:0000313" key="2">
    <source>
        <dbReference type="Proteomes" id="UP000265520"/>
    </source>
</evidence>
<dbReference type="AlphaFoldDB" id="A0A392RR31"/>
<keyword evidence="2" id="KW-1185">Reference proteome</keyword>